<keyword evidence="4" id="KW-1133">Transmembrane helix</keyword>
<proteinExistence type="predicted"/>
<keyword evidence="1" id="KW-1188">Viral release from host cell</keyword>
<feature type="transmembrane region" description="Helical" evidence="4">
    <location>
        <begin position="389"/>
        <end position="411"/>
    </location>
</feature>
<keyword evidence="2" id="KW-0175">Coiled coil</keyword>
<dbReference type="Proteomes" id="UP000225320">
    <property type="component" value="Unassembled WGS sequence"/>
</dbReference>
<evidence type="ECO:0000313" key="6">
    <source>
        <dbReference type="EMBL" id="PGG93673.1"/>
    </source>
</evidence>
<dbReference type="PANTHER" id="PTHR37813:SF1">
    <property type="entry name" value="FELS-2 PROPHAGE PROTEIN"/>
    <property type="match status" value="1"/>
</dbReference>
<evidence type="ECO:0000259" key="5">
    <source>
        <dbReference type="Pfam" id="PF10145"/>
    </source>
</evidence>
<comment type="caution">
    <text evidence="6">The sequence shown here is derived from an EMBL/GenBank/DDBJ whole genome shotgun (WGS) entry which is preliminary data.</text>
</comment>
<dbReference type="AlphaFoldDB" id="A0A2B7W2D3"/>
<dbReference type="Pfam" id="PF10145">
    <property type="entry name" value="PhageMin_Tail"/>
    <property type="match status" value="1"/>
</dbReference>
<keyword evidence="4" id="KW-0472">Membrane</keyword>
<reference evidence="6 7" key="1">
    <citation type="submission" date="2017-09" db="EMBL/GenBank/DDBJ databases">
        <title>Large-scale bioinformatics analysis of Bacillus genomes uncovers conserved roles of natural products in bacterial physiology.</title>
        <authorList>
            <consortium name="Agbiome Team Llc"/>
            <person name="Bleich R.M."/>
            <person name="Grubbs K.J."/>
            <person name="Santa Maria K.C."/>
            <person name="Allen S.E."/>
            <person name="Farag S."/>
            <person name="Shank E.A."/>
            <person name="Bowers A."/>
        </authorList>
    </citation>
    <scope>NUCLEOTIDE SEQUENCE [LARGE SCALE GENOMIC DNA]</scope>
    <source>
        <strain evidence="6 7">AFS094862</strain>
    </source>
</reference>
<sequence length="1134" mass="121991">MKGMRNMSASAGEVRARLVLDNTQFRAGVAQSRSDMQGLERGSQGTSKSMSALGKASAVAGIAMVGAIGASVQSAMNFEQSMAKVKAISGATDAEFKQLNDTAKHMGATTQFSASQAAEGLSFLSMAGFKAQDSMDALPAVLNLAAVGGIELGKSADIASNIMTGFGLSAKDTDKAVDILAKTMTTANTDLDMLGMAMKYVAPVSNALGWGMEDTATAIAKMSDAGIQGSQAGTSLRAMLLSLANPTGQTEKAFKKLGISVTDANGQFKPLPELIGHISGKMEGMTDAQKTVTAAQLVGTEASAGFLALISQGQGSLQKYKNELELSGGTAERVAKIQQETLNGAWTQTKSAMEGVAIAIGESLLPAFTSFANGATSMVGILGKLDPQLVGFGLTAGAVTAGTALLAVGIVKVVNAMKTLAMAIVTNPATAWIAGVSLAVGVLTSAMMHGKSEAEQYKAVSMDTYKEIGSQARTVDDLATQFDEMRGKINLSNDELLRYRDVMKEVERVENPEKKKALVDEMDRLAKVSGVSHEELKKFLGVNDEIIAKAPSTAQAYSKNGEALALNADAAKELVSALKEKQKLELDQQLNQSYKNQAKDLKDYAQNVKEGNEKIANRKNLVKDVETQQKIVNELETKYNEAKEKGQKGTAHMLKKELSHEEAILGKKKEKIDTNELAISQHRTEIQSIVDKRKEAENIVRTRVAEAMQATKISYEVGKEAEAIDKALEGHNKTIASYEKKQSNQQKITEKQQEEYDNAVKTKGILEETKSSIGEMREKHAKNTEEYDKQLEKAGKLNDKTKEPVDKKVNLETDEAKAKNKEVEGEIEQKKDKKMGVDDKEAQDGIKKTEKDIENKKDKKMGVDKKDAEKGIADVDKKAVAEKIKKIFGNTTMANLAIDALNIFAEAKKTKTVDADKSQADAKIADTDRKALAEKIKKILGDGKQADAVIKEIDSSAEKKATKPIDADTSSADTKHESLMSKITKAATKTISLSWLGDLSPLKYFHSGGTVGASPSNRSTRPKYHSGGNPRGLVGKGAKFDEVDARLLKNEMVLTQAQQSNLFNFIRTANRPSTMGVASPSKGGGQVGNTMMTVNVNVAEMNVRDDQDLPKLAKEISQEMARMERQKSRARGQW</sequence>
<gene>
    <name evidence="6" type="ORF">CON73_07220</name>
</gene>
<feature type="coiled-coil region" evidence="2">
    <location>
        <begin position="679"/>
        <end position="741"/>
    </location>
</feature>
<evidence type="ECO:0000256" key="2">
    <source>
        <dbReference type="SAM" id="Coils"/>
    </source>
</evidence>
<feature type="region of interest" description="Disordered" evidence="3">
    <location>
        <begin position="1010"/>
        <end position="1035"/>
    </location>
</feature>
<organism evidence="6 7">
    <name type="scientific">Bacillus toyonensis</name>
    <dbReference type="NCBI Taxonomy" id="155322"/>
    <lineage>
        <taxon>Bacteria</taxon>
        <taxon>Bacillati</taxon>
        <taxon>Bacillota</taxon>
        <taxon>Bacilli</taxon>
        <taxon>Bacillales</taxon>
        <taxon>Bacillaceae</taxon>
        <taxon>Bacillus</taxon>
        <taxon>Bacillus cereus group</taxon>
    </lineage>
</organism>
<dbReference type="PANTHER" id="PTHR37813">
    <property type="entry name" value="FELS-2 PROPHAGE PROTEIN"/>
    <property type="match status" value="1"/>
</dbReference>
<evidence type="ECO:0000256" key="1">
    <source>
        <dbReference type="ARBA" id="ARBA00022612"/>
    </source>
</evidence>
<feature type="domain" description="Phage tail tape measure protein" evidence="5">
    <location>
        <begin position="100"/>
        <end position="299"/>
    </location>
</feature>
<evidence type="ECO:0000256" key="4">
    <source>
        <dbReference type="SAM" id="Phobius"/>
    </source>
</evidence>
<feature type="coiled-coil region" evidence="2">
    <location>
        <begin position="618"/>
        <end position="645"/>
    </location>
</feature>
<keyword evidence="4" id="KW-0812">Transmembrane</keyword>
<dbReference type="EMBL" id="NVOI01000024">
    <property type="protein sequence ID" value="PGG93673.1"/>
    <property type="molecule type" value="Genomic_DNA"/>
</dbReference>
<accession>A0A2B7W2D3</accession>
<dbReference type="InterPro" id="IPR010090">
    <property type="entry name" value="Phage_tape_meas"/>
</dbReference>
<evidence type="ECO:0000256" key="3">
    <source>
        <dbReference type="SAM" id="MobiDB-lite"/>
    </source>
</evidence>
<dbReference type="NCBIfam" id="TIGR01760">
    <property type="entry name" value="tape_meas_TP901"/>
    <property type="match status" value="1"/>
</dbReference>
<feature type="region of interest" description="Disordered" evidence="3">
    <location>
        <begin position="777"/>
        <end position="868"/>
    </location>
</feature>
<name>A0A2B7W2D3_9BACI</name>
<feature type="transmembrane region" description="Helical" evidence="4">
    <location>
        <begin position="431"/>
        <end position="448"/>
    </location>
</feature>
<evidence type="ECO:0000313" key="7">
    <source>
        <dbReference type="Proteomes" id="UP000225320"/>
    </source>
</evidence>
<protein>
    <submittedName>
        <fullName evidence="6">Phage tail tape measure protein</fullName>
    </submittedName>
</protein>